<evidence type="ECO:0000256" key="2">
    <source>
        <dbReference type="SAM" id="SignalP"/>
    </source>
</evidence>
<reference evidence="3" key="2">
    <citation type="submission" date="2024-02" db="EMBL/GenBank/DDBJ databases">
        <title>The Genome Sequence of Enterococcus diestrammenae JM9A.</title>
        <authorList>
            <person name="Earl A."/>
            <person name="Manson A."/>
            <person name="Gilmore M."/>
            <person name="Sanders J."/>
            <person name="Shea T."/>
            <person name="Howe W."/>
            <person name="Livny J."/>
            <person name="Cuomo C."/>
            <person name="Neafsey D."/>
            <person name="Birren B."/>
        </authorList>
    </citation>
    <scope>NUCLEOTIDE SEQUENCE</scope>
    <source>
        <strain evidence="3">JM9A</strain>
    </source>
</reference>
<protein>
    <recommendedName>
        <fullName evidence="5">Lipoprotein</fullName>
    </recommendedName>
</protein>
<name>A0ABV0F3F2_9ENTE</name>
<organism evidence="3 4">
    <name type="scientific">Enterococcus diestrammenae</name>
    <dbReference type="NCBI Taxonomy" id="1155073"/>
    <lineage>
        <taxon>Bacteria</taxon>
        <taxon>Bacillati</taxon>
        <taxon>Bacillota</taxon>
        <taxon>Bacilli</taxon>
        <taxon>Lactobacillales</taxon>
        <taxon>Enterococcaceae</taxon>
        <taxon>Enterococcus</taxon>
    </lineage>
</organism>
<dbReference type="RefSeq" id="WP_161869583.1">
    <property type="nucleotide sequence ID" value="NZ_MAEI02000001.1"/>
</dbReference>
<keyword evidence="2" id="KW-0732">Signal</keyword>
<evidence type="ECO:0008006" key="5">
    <source>
        <dbReference type="Google" id="ProtNLM"/>
    </source>
</evidence>
<dbReference type="PROSITE" id="PS51257">
    <property type="entry name" value="PROKAR_LIPOPROTEIN"/>
    <property type="match status" value="1"/>
</dbReference>
<feature type="compositionally biased region" description="Low complexity" evidence="1">
    <location>
        <begin position="27"/>
        <end position="53"/>
    </location>
</feature>
<reference evidence="3" key="1">
    <citation type="submission" date="2016-06" db="EMBL/GenBank/DDBJ databases">
        <authorList>
            <person name="Van Tyne D."/>
        </authorList>
    </citation>
    <scope>NUCLEOTIDE SEQUENCE</scope>
    <source>
        <strain evidence="3">JM9A</strain>
    </source>
</reference>
<feature type="chain" id="PRO_5045610260" description="Lipoprotein" evidence="2">
    <location>
        <begin position="19"/>
        <end position="313"/>
    </location>
</feature>
<dbReference type="Proteomes" id="UP001429357">
    <property type="component" value="Unassembled WGS sequence"/>
</dbReference>
<evidence type="ECO:0000313" key="3">
    <source>
        <dbReference type="EMBL" id="MEO1782583.1"/>
    </source>
</evidence>
<feature type="signal peptide" evidence="2">
    <location>
        <begin position="1"/>
        <end position="18"/>
    </location>
</feature>
<feature type="compositionally biased region" description="Low complexity" evidence="1">
    <location>
        <begin position="67"/>
        <end position="114"/>
    </location>
</feature>
<keyword evidence="4" id="KW-1185">Reference proteome</keyword>
<feature type="compositionally biased region" description="Basic and acidic residues" evidence="1">
    <location>
        <begin position="54"/>
        <end position="66"/>
    </location>
</feature>
<proteinExistence type="predicted"/>
<evidence type="ECO:0000313" key="4">
    <source>
        <dbReference type="Proteomes" id="UP001429357"/>
    </source>
</evidence>
<evidence type="ECO:0000256" key="1">
    <source>
        <dbReference type="SAM" id="MobiDB-lite"/>
    </source>
</evidence>
<sequence length="313" mass="33285">MKKGFGLMLILSLGMLVACRGPEETETSSTSKSSATSSTTSISSSESSESSSSESERSEDSSRSEVEPSTSSSSGKTSASEPSTFTKSSQPTESSEPSQASESSEPPTSTEPTENTADAQAELKAMHSELHLPTVTAPNGKALNIASAVEVNRVNVLYYAMDEALIMNHRQLNNETPFASYSVSDYGSNAEAQAAVNYIVDDSGQAVDLGYGITGHQQGAAGSTYLNWQEGNWSLTVRGLNSEGQDPVATAKKMVNYLEEAFLPVPKTLGQITVDLGSSGYQRAQVVWQVDEIVYRVTHQDPLGALQVAVSWE</sequence>
<accession>A0ABV0F3F2</accession>
<dbReference type="EMBL" id="MAEI02000001">
    <property type="protein sequence ID" value="MEO1782583.1"/>
    <property type="molecule type" value="Genomic_DNA"/>
</dbReference>
<gene>
    <name evidence="3" type="ORF">BAU18_002195</name>
</gene>
<comment type="caution">
    <text evidence="3">The sequence shown here is derived from an EMBL/GenBank/DDBJ whole genome shotgun (WGS) entry which is preliminary data.</text>
</comment>
<feature type="region of interest" description="Disordered" evidence="1">
    <location>
        <begin position="21"/>
        <end position="116"/>
    </location>
</feature>